<organism evidence="7 8">
    <name type="scientific">Pristionchus mayeri</name>
    <dbReference type="NCBI Taxonomy" id="1317129"/>
    <lineage>
        <taxon>Eukaryota</taxon>
        <taxon>Metazoa</taxon>
        <taxon>Ecdysozoa</taxon>
        <taxon>Nematoda</taxon>
        <taxon>Chromadorea</taxon>
        <taxon>Rhabditida</taxon>
        <taxon>Rhabditina</taxon>
        <taxon>Diplogasteromorpha</taxon>
        <taxon>Diplogasteroidea</taxon>
        <taxon>Neodiplogasteridae</taxon>
        <taxon>Pristionchus</taxon>
    </lineage>
</organism>
<dbReference type="InterPro" id="IPR009003">
    <property type="entry name" value="Peptidase_S1_PA"/>
</dbReference>
<dbReference type="Pfam" id="PF00089">
    <property type="entry name" value="Trypsin"/>
    <property type="match status" value="1"/>
</dbReference>
<dbReference type="PROSITE" id="PS00135">
    <property type="entry name" value="TRYPSIN_SER"/>
    <property type="match status" value="1"/>
</dbReference>
<evidence type="ECO:0000256" key="2">
    <source>
        <dbReference type="ARBA" id="ARBA00022801"/>
    </source>
</evidence>
<dbReference type="CDD" id="cd00190">
    <property type="entry name" value="Tryp_SPc"/>
    <property type="match status" value="1"/>
</dbReference>
<dbReference type="AlphaFoldDB" id="A0AAN4ZCD6"/>
<dbReference type="SUPFAM" id="SSF50494">
    <property type="entry name" value="Trypsin-like serine proteases"/>
    <property type="match status" value="1"/>
</dbReference>
<dbReference type="GO" id="GO:0004252">
    <property type="term" value="F:serine-type endopeptidase activity"/>
    <property type="evidence" value="ECO:0007669"/>
    <property type="project" value="InterPro"/>
</dbReference>
<evidence type="ECO:0000259" key="6">
    <source>
        <dbReference type="PROSITE" id="PS50240"/>
    </source>
</evidence>
<dbReference type="InterPro" id="IPR018114">
    <property type="entry name" value="TRYPSIN_HIS"/>
</dbReference>
<evidence type="ECO:0000256" key="4">
    <source>
        <dbReference type="ARBA" id="ARBA00023157"/>
    </source>
</evidence>
<dbReference type="SMART" id="SM00020">
    <property type="entry name" value="Tryp_SPc"/>
    <property type="match status" value="1"/>
</dbReference>
<sequence length="306" mass="34083">MHCVFHLHSCCSHSFVLIFLQPTVVLPYTCHRSGMISLLLLTLLTSPRVDASLTSEGDNSITELLSNQMDFIMPENRVIGGNETEPNAWPWTVQLVYKNVFQCGGSLINESFVVTAAHCIGIRLPQHYIVLSGGHRRMSGRPHKVIKLFVHPLYNPFFYLYDIALLKIAPEVKLGESAQVIALPKMPPLDFEMCTIAGWGLTETGRGSRLRQARVPIVPFLECIRPIKYWGRIFPGTMLCAGYPKGGIDSCKGDSGGPLMCERDGQWELQGVVSWGEGCGEPGYPGIYARIFPVIPYLNLMMQLNQ</sequence>
<dbReference type="GO" id="GO:0006508">
    <property type="term" value="P:proteolysis"/>
    <property type="evidence" value="ECO:0007669"/>
    <property type="project" value="UniProtKB-KW"/>
</dbReference>
<dbReference type="PRINTS" id="PR00722">
    <property type="entry name" value="CHYMOTRYPSIN"/>
</dbReference>
<feature type="domain" description="Peptidase S1" evidence="6">
    <location>
        <begin position="78"/>
        <end position="303"/>
    </location>
</feature>
<evidence type="ECO:0000256" key="1">
    <source>
        <dbReference type="ARBA" id="ARBA00022670"/>
    </source>
</evidence>
<dbReference type="PANTHER" id="PTHR24252:SF7">
    <property type="entry name" value="HYALIN"/>
    <property type="match status" value="1"/>
</dbReference>
<dbReference type="PANTHER" id="PTHR24252">
    <property type="entry name" value="ACROSIN-RELATED"/>
    <property type="match status" value="1"/>
</dbReference>
<dbReference type="Proteomes" id="UP001328107">
    <property type="component" value="Unassembled WGS sequence"/>
</dbReference>
<reference evidence="8" key="1">
    <citation type="submission" date="2022-10" db="EMBL/GenBank/DDBJ databases">
        <title>Genome assembly of Pristionchus species.</title>
        <authorList>
            <person name="Yoshida K."/>
            <person name="Sommer R.J."/>
        </authorList>
    </citation>
    <scope>NUCLEOTIDE SEQUENCE [LARGE SCALE GENOMIC DNA]</scope>
    <source>
        <strain evidence="8">RS5460</strain>
    </source>
</reference>
<dbReference type="FunFam" id="2.40.10.10:FF:000003">
    <property type="entry name" value="Transmembrane serine protease 3"/>
    <property type="match status" value="1"/>
</dbReference>
<evidence type="ECO:0000256" key="5">
    <source>
        <dbReference type="RuleBase" id="RU363034"/>
    </source>
</evidence>
<gene>
    <name evidence="7" type="ORF">PMAYCL1PPCAC_06118</name>
</gene>
<evidence type="ECO:0000313" key="7">
    <source>
        <dbReference type="EMBL" id="GMR35923.1"/>
    </source>
</evidence>
<dbReference type="InterPro" id="IPR043504">
    <property type="entry name" value="Peptidase_S1_PA_chymotrypsin"/>
</dbReference>
<dbReference type="InterPro" id="IPR001254">
    <property type="entry name" value="Trypsin_dom"/>
</dbReference>
<dbReference type="InterPro" id="IPR033116">
    <property type="entry name" value="TRYPSIN_SER"/>
</dbReference>
<dbReference type="InterPro" id="IPR001314">
    <property type="entry name" value="Peptidase_S1A"/>
</dbReference>
<dbReference type="Gene3D" id="2.40.10.10">
    <property type="entry name" value="Trypsin-like serine proteases"/>
    <property type="match status" value="1"/>
</dbReference>
<comment type="caution">
    <text evidence="7">The sequence shown here is derived from an EMBL/GenBank/DDBJ whole genome shotgun (WGS) entry which is preliminary data.</text>
</comment>
<evidence type="ECO:0000256" key="3">
    <source>
        <dbReference type="ARBA" id="ARBA00022825"/>
    </source>
</evidence>
<dbReference type="PROSITE" id="PS50240">
    <property type="entry name" value="TRYPSIN_DOM"/>
    <property type="match status" value="1"/>
</dbReference>
<accession>A0AAN4ZCD6</accession>
<name>A0AAN4ZCD6_9BILA</name>
<evidence type="ECO:0000313" key="8">
    <source>
        <dbReference type="Proteomes" id="UP001328107"/>
    </source>
</evidence>
<keyword evidence="4" id="KW-1015">Disulfide bond</keyword>
<keyword evidence="2 5" id="KW-0378">Hydrolase</keyword>
<proteinExistence type="predicted"/>
<dbReference type="EMBL" id="BTRK01000002">
    <property type="protein sequence ID" value="GMR35923.1"/>
    <property type="molecule type" value="Genomic_DNA"/>
</dbReference>
<keyword evidence="3 5" id="KW-0720">Serine protease</keyword>
<keyword evidence="1 5" id="KW-0645">Protease</keyword>
<protein>
    <recommendedName>
        <fullName evidence="6">Peptidase S1 domain-containing protein</fullName>
    </recommendedName>
</protein>
<keyword evidence="8" id="KW-1185">Reference proteome</keyword>
<dbReference type="PROSITE" id="PS00134">
    <property type="entry name" value="TRYPSIN_HIS"/>
    <property type="match status" value="1"/>
</dbReference>